<reference evidence="2 3" key="1">
    <citation type="submission" date="2019-02" db="EMBL/GenBank/DDBJ databases">
        <title>Bacterial novel species isolated from soil.</title>
        <authorList>
            <person name="Jung H.-Y."/>
        </authorList>
    </citation>
    <scope>NUCLEOTIDE SEQUENCE [LARGE SCALE GENOMIC DNA]</scope>
    <source>
        <strain evidence="2 3">1-3-3-3</strain>
    </source>
</reference>
<organism evidence="2 3">
    <name type="scientific">Hymenobacter persicinus</name>
    <dbReference type="NCBI Taxonomy" id="2025506"/>
    <lineage>
        <taxon>Bacteria</taxon>
        <taxon>Pseudomonadati</taxon>
        <taxon>Bacteroidota</taxon>
        <taxon>Cytophagia</taxon>
        <taxon>Cytophagales</taxon>
        <taxon>Hymenobacteraceae</taxon>
        <taxon>Hymenobacter</taxon>
    </lineage>
</organism>
<dbReference type="EMBL" id="SEWE01000046">
    <property type="protein sequence ID" value="RYU77679.1"/>
    <property type="molecule type" value="Genomic_DNA"/>
</dbReference>
<feature type="chain" id="PRO_5020755652" evidence="1">
    <location>
        <begin position="23"/>
        <end position="140"/>
    </location>
</feature>
<comment type="caution">
    <text evidence="2">The sequence shown here is derived from an EMBL/GenBank/DDBJ whole genome shotgun (WGS) entry which is preliminary data.</text>
</comment>
<protein>
    <submittedName>
        <fullName evidence="2">Uncharacterized protein</fullName>
    </submittedName>
</protein>
<evidence type="ECO:0000313" key="3">
    <source>
        <dbReference type="Proteomes" id="UP000294155"/>
    </source>
</evidence>
<dbReference type="RefSeq" id="WP_129922408.1">
    <property type="nucleotide sequence ID" value="NZ_SEWE01000046.1"/>
</dbReference>
<evidence type="ECO:0000256" key="1">
    <source>
        <dbReference type="SAM" id="SignalP"/>
    </source>
</evidence>
<dbReference type="PROSITE" id="PS51257">
    <property type="entry name" value="PROKAR_LIPOPROTEIN"/>
    <property type="match status" value="1"/>
</dbReference>
<feature type="signal peptide" evidence="1">
    <location>
        <begin position="1"/>
        <end position="22"/>
    </location>
</feature>
<dbReference type="OrthoDB" id="980713at2"/>
<gene>
    <name evidence="2" type="ORF">EWM57_17290</name>
</gene>
<accession>A0A4Q5L7X0</accession>
<name>A0A4Q5L7X0_9BACT</name>
<evidence type="ECO:0000313" key="2">
    <source>
        <dbReference type="EMBL" id="RYU77679.1"/>
    </source>
</evidence>
<dbReference type="AlphaFoldDB" id="A0A4Q5L7X0"/>
<keyword evidence="1" id="KW-0732">Signal</keyword>
<sequence>MFKNRVFASCCLVLLTSCSAGGDGANGDYHGVALVSSKGDTVFVKSYNWGLTGDKQISTVADNDRPLGWEDQSQPGIVKGLDPFQYRFAHDTLTLYARSPLPAFAIRCPSIVVQYQLVDNSHHMPFYEPLGNSTYHRVPD</sequence>
<proteinExistence type="predicted"/>
<keyword evidence="3" id="KW-1185">Reference proteome</keyword>
<dbReference type="Proteomes" id="UP000294155">
    <property type="component" value="Unassembled WGS sequence"/>
</dbReference>